<proteinExistence type="predicted"/>
<sequence length="116" mass="13374">MHSVNAIIRTIETNPEFDKIAAPFNRTLVLARKGKVKKMIKMIESLANEPTELYVIRIETGDSWFKTPVGGDHWILSRTEISRLRAALYRAIEKDSYPVKLSRTIVQYQPIVNFVK</sequence>
<accession>A0A289ZTS0</accession>
<gene>
    <name evidence="1" type="ORF">2050HW_00278</name>
</gene>
<protein>
    <submittedName>
        <fullName evidence="1">Uncharacterized protein</fullName>
    </submittedName>
</protein>
<name>A0A289ZTS0_9CAUD</name>
<evidence type="ECO:0000313" key="1">
    <source>
        <dbReference type="EMBL" id="ATA65613.1"/>
    </source>
</evidence>
<organism evidence="1 2">
    <name type="scientific">Serratia phage vB_SmaM_ 2050HW</name>
    <dbReference type="NCBI Taxonomy" id="2024252"/>
    <lineage>
        <taxon>Viruses</taxon>
        <taxon>Duplodnaviria</taxon>
        <taxon>Heunggongvirae</taxon>
        <taxon>Uroviricota</taxon>
        <taxon>Caudoviricetes</taxon>
        <taxon>Chimalliviridae</taxon>
        <taxon>Moabitevirus</taxon>
        <taxon>Moabitevirus mv2050HW</taxon>
    </lineage>
</organism>
<reference evidence="2" key="1">
    <citation type="submission" date="2017-06" db="EMBL/GenBank/DDBJ databases">
        <authorList>
            <person name="Zhao X."/>
        </authorList>
    </citation>
    <scope>NUCLEOTIDE SEQUENCE [LARGE SCALE GENOMIC DNA]</scope>
</reference>
<dbReference type="Proteomes" id="UP000223363">
    <property type="component" value="Segment"/>
</dbReference>
<dbReference type="EMBL" id="MF285618">
    <property type="protein sequence ID" value="ATA65613.1"/>
    <property type="molecule type" value="Genomic_DNA"/>
</dbReference>
<evidence type="ECO:0000313" key="2">
    <source>
        <dbReference type="Proteomes" id="UP000223363"/>
    </source>
</evidence>
<keyword evidence="2" id="KW-1185">Reference proteome</keyword>